<sequence length="508" mass="57125">MFALGGRTRLFILVFYAGLCSLTCDSVNAAPWETLPPDHWAYTEIEWLQTAGYLGSLNPANLPYTRGQVATAIQADPEPEVGMAVERFQLLLREFTAELTSADGWSTEVGGRFFGGLDVVHGSSSRETGYAVLSAGVGNRRMGAFTALRADHDLTFNEAYQGKVWQDFAGFTEAAYFTVTGEKQRWLLKLGRDHVYWGPGEDHLLLNHSARGLDQISFRVRWEWGEFSALIGQVSDFTDSTDQRTNRFISGHRLDIIPFDWLRLGISETLLFTGGIRFGSLNPLLPYYGELVNENSEGNGLIGFDFVADPKPGWRLYGQLLIDDIQFEKKSSRDLEPAEWGWLVGGRWADLKGFLGVNLSYSGITNRSYNALDPRYRYLNYGLPLGSELGNDGDRLRLDVAFWPWAALRLEGFWEFRRQGEGDLMAPFDTTYMNYTVDEGYSEPFPTGIVERTHTLGLGFSWLQGGFLQMEGWIGHDWMSNIGHIAGEEDGGFRGRLSLNVRLDRSVL</sequence>
<feature type="chain" id="PRO_5021758934" description="Capsule assembly Wzi family protein" evidence="1">
    <location>
        <begin position="30"/>
        <end position="508"/>
    </location>
</feature>
<gene>
    <name evidence="2" type="ORF">CEE37_01020</name>
</gene>
<name>A0A532V520_UNCL8</name>
<dbReference type="Gene3D" id="2.40.160.130">
    <property type="entry name" value="Capsule assembly protein Wzi"/>
    <property type="match status" value="1"/>
</dbReference>
<dbReference type="Pfam" id="PF14052">
    <property type="entry name" value="Caps_assemb_Wzi"/>
    <property type="match status" value="1"/>
</dbReference>
<organism evidence="2 3">
    <name type="scientific">candidate division LCP-89 bacterium B3_LCP</name>
    <dbReference type="NCBI Taxonomy" id="2012998"/>
    <lineage>
        <taxon>Bacteria</taxon>
        <taxon>Pseudomonadati</taxon>
        <taxon>Bacteria division LCP-89</taxon>
    </lineage>
</organism>
<proteinExistence type="predicted"/>
<dbReference type="InterPro" id="IPR038636">
    <property type="entry name" value="Wzi_sf"/>
</dbReference>
<comment type="caution">
    <text evidence="2">The sequence shown here is derived from an EMBL/GenBank/DDBJ whole genome shotgun (WGS) entry which is preliminary data.</text>
</comment>
<evidence type="ECO:0000313" key="3">
    <source>
        <dbReference type="Proteomes" id="UP000319619"/>
    </source>
</evidence>
<feature type="signal peptide" evidence="1">
    <location>
        <begin position="1"/>
        <end position="29"/>
    </location>
</feature>
<dbReference type="Proteomes" id="UP000319619">
    <property type="component" value="Unassembled WGS sequence"/>
</dbReference>
<evidence type="ECO:0008006" key="4">
    <source>
        <dbReference type="Google" id="ProtNLM"/>
    </source>
</evidence>
<dbReference type="InterPro" id="IPR026950">
    <property type="entry name" value="Caps_assemb_Wzi"/>
</dbReference>
<reference evidence="2 3" key="1">
    <citation type="submission" date="2017-06" db="EMBL/GenBank/DDBJ databases">
        <title>Novel microbial phyla capable of carbon fixation and sulfur reduction in deep-sea sediments.</title>
        <authorList>
            <person name="Huang J."/>
            <person name="Baker B."/>
            <person name="Wang Y."/>
        </authorList>
    </citation>
    <scope>NUCLEOTIDE SEQUENCE [LARGE SCALE GENOMIC DNA]</scope>
    <source>
        <strain evidence="2">B3_LCP</strain>
    </source>
</reference>
<evidence type="ECO:0000256" key="1">
    <source>
        <dbReference type="SAM" id="SignalP"/>
    </source>
</evidence>
<keyword evidence="1" id="KW-0732">Signal</keyword>
<accession>A0A532V520</accession>
<dbReference type="AlphaFoldDB" id="A0A532V520"/>
<evidence type="ECO:0000313" key="2">
    <source>
        <dbReference type="EMBL" id="TKJ42290.1"/>
    </source>
</evidence>
<protein>
    <recommendedName>
        <fullName evidence="4">Capsule assembly Wzi family protein</fullName>
    </recommendedName>
</protein>
<dbReference type="EMBL" id="NJBN01000001">
    <property type="protein sequence ID" value="TKJ42290.1"/>
    <property type="molecule type" value="Genomic_DNA"/>
</dbReference>